<dbReference type="EMBL" id="VSSQ01037357">
    <property type="protein sequence ID" value="MPM90022.1"/>
    <property type="molecule type" value="Genomic_DNA"/>
</dbReference>
<dbReference type="AlphaFoldDB" id="A0A645DNA7"/>
<protein>
    <submittedName>
        <fullName evidence="1">Uncharacterized protein</fullName>
    </submittedName>
</protein>
<name>A0A645DNA7_9ZZZZ</name>
<organism evidence="1">
    <name type="scientific">bioreactor metagenome</name>
    <dbReference type="NCBI Taxonomy" id="1076179"/>
    <lineage>
        <taxon>unclassified sequences</taxon>
        <taxon>metagenomes</taxon>
        <taxon>ecological metagenomes</taxon>
    </lineage>
</organism>
<evidence type="ECO:0000313" key="1">
    <source>
        <dbReference type="EMBL" id="MPM90022.1"/>
    </source>
</evidence>
<reference evidence="1" key="1">
    <citation type="submission" date="2019-08" db="EMBL/GenBank/DDBJ databases">
        <authorList>
            <person name="Kucharzyk K."/>
            <person name="Murdoch R.W."/>
            <person name="Higgins S."/>
            <person name="Loffler F."/>
        </authorList>
    </citation>
    <scope>NUCLEOTIDE SEQUENCE</scope>
</reference>
<proteinExistence type="predicted"/>
<sequence length="100" mass="11574">MFAEVGVHERVPVVDRERDAARIQKRLDARKQSEPDILLPFVHVTCVDLLHVDEHHHVVHARFLAKRKQLWQLDLVVKPRVATEAEAIAKRVGHEILQNV</sequence>
<comment type="caution">
    <text evidence="1">The sequence shown here is derived from an EMBL/GenBank/DDBJ whole genome shotgun (WGS) entry which is preliminary data.</text>
</comment>
<gene>
    <name evidence="1" type="ORF">SDC9_137138</name>
</gene>
<accession>A0A645DNA7</accession>